<feature type="compositionally biased region" description="Basic and acidic residues" evidence="1">
    <location>
        <begin position="93"/>
        <end position="134"/>
    </location>
</feature>
<evidence type="ECO:0000313" key="3">
    <source>
        <dbReference type="Proteomes" id="UP000314294"/>
    </source>
</evidence>
<dbReference type="OrthoDB" id="8962132at2759"/>
<dbReference type="AlphaFoldDB" id="A0A4Z2GCJ4"/>
<reference evidence="2 3" key="1">
    <citation type="submission" date="2019-03" db="EMBL/GenBank/DDBJ databases">
        <title>First draft genome of Liparis tanakae, snailfish: a comprehensive survey of snailfish specific genes.</title>
        <authorList>
            <person name="Kim W."/>
            <person name="Song I."/>
            <person name="Jeong J.-H."/>
            <person name="Kim D."/>
            <person name="Kim S."/>
            <person name="Ryu S."/>
            <person name="Song J.Y."/>
            <person name="Lee S.K."/>
        </authorList>
    </citation>
    <scope>NUCLEOTIDE SEQUENCE [LARGE SCALE GENOMIC DNA]</scope>
    <source>
        <tissue evidence="2">Muscle</tissue>
    </source>
</reference>
<keyword evidence="3" id="KW-1185">Reference proteome</keyword>
<evidence type="ECO:0000256" key="1">
    <source>
        <dbReference type="SAM" id="MobiDB-lite"/>
    </source>
</evidence>
<organism evidence="2 3">
    <name type="scientific">Liparis tanakae</name>
    <name type="common">Tanaka's snailfish</name>
    <dbReference type="NCBI Taxonomy" id="230148"/>
    <lineage>
        <taxon>Eukaryota</taxon>
        <taxon>Metazoa</taxon>
        <taxon>Chordata</taxon>
        <taxon>Craniata</taxon>
        <taxon>Vertebrata</taxon>
        <taxon>Euteleostomi</taxon>
        <taxon>Actinopterygii</taxon>
        <taxon>Neopterygii</taxon>
        <taxon>Teleostei</taxon>
        <taxon>Neoteleostei</taxon>
        <taxon>Acanthomorphata</taxon>
        <taxon>Eupercaria</taxon>
        <taxon>Perciformes</taxon>
        <taxon>Cottioidei</taxon>
        <taxon>Cottales</taxon>
        <taxon>Liparidae</taxon>
        <taxon>Liparis</taxon>
    </lineage>
</organism>
<dbReference type="EMBL" id="SRLO01000603">
    <property type="protein sequence ID" value="TNN50845.1"/>
    <property type="molecule type" value="Genomic_DNA"/>
</dbReference>
<evidence type="ECO:0000313" key="2">
    <source>
        <dbReference type="EMBL" id="TNN50845.1"/>
    </source>
</evidence>
<protein>
    <submittedName>
        <fullName evidence="2">Uncharacterized protein</fullName>
    </submittedName>
</protein>
<sequence length="241" mass="26799">MCILRAPRLTYSFSQYLQLKYFWPLHSHWSRLCLAALEKLECSLRRSEHSKHSWRPAAEGALGKRARRGRGDGARLSLLLRSPATPRPSGSSRVRDPAGSEASAERPPRASGGERGEARGDDGGRRRSATGERGQEEEEEERDRARGLGAGKRWVPNWENPRGESQHGFPLLLSQPGLGTAFTLYLAGWRTTPNLPSRLGSGWPGGTERVKCCRIHDRKRKSSILAKASPRHTRIPAPNGR</sequence>
<dbReference type="Proteomes" id="UP000314294">
    <property type="component" value="Unassembled WGS sequence"/>
</dbReference>
<name>A0A4Z2GCJ4_9TELE</name>
<accession>A0A4Z2GCJ4</accession>
<feature type="region of interest" description="Disordered" evidence="1">
    <location>
        <begin position="48"/>
        <end position="164"/>
    </location>
</feature>
<comment type="caution">
    <text evidence="2">The sequence shown here is derived from an EMBL/GenBank/DDBJ whole genome shotgun (WGS) entry which is preliminary data.</text>
</comment>
<gene>
    <name evidence="2" type="ORF">EYF80_038928</name>
</gene>
<proteinExistence type="predicted"/>